<dbReference type="Pfam" id="PF00392">
    <property type="entry name" value="GntR"/>
    <property type="match status" value="1"/>
</dbReference>
<dbReference type="HOGENOM" id="CLU_017584_5_2_9"/>
<gene>
    <name evidence="5" type="ORF">PRIO_1063</name>
</gene>
<dbReference type="PROSITE" id="PS50949">
    <property type="entry name" value="HTH_GNTR"/>
    <property type="match status" value="1"/>
</dbReference>
<evidence type="ECO:0000313" key="5">
    <source>
        <dbReference type="EMBL" id="CQR52860.1"/>
    </source>
</evidence>
<dbReference type="KEGG" id="pri:PRIO_1063"/>
<evidence type="ECO:0000256" key="3">
    <source>
        <dbReference type="ARBA" id="ARBA00023163"/>
    </source>
</evidence>
<reference evidence="6" key="1">
    <citation type="submission" date="2015-03" db="EMBL/GenBank/DDBJ databases">
        <authorList>
            <person name="Wibberg D."/>
        </authorList>
    </citation>
    <scope>NUCLEOTIDE SEQUENCE [LARGE SCALE GENOMIC DNA]</scope>
</reference>
<evidence type="ECO:0000259" key="4">
    <source>
        <dbReference type="PROSITE" id="PS50949"/>
    </source>
</evidence>
<sequence>MGKQNQAQIAYDSILRDIKENQLTQGQPIIEEEYAKKLDMSRTPVREAIRLLSVEGFVTVYPRKGAYVSVLTAEDVKECYEMMEAVEGMIAYLAAHQPSTEHVNQLTELIGRMNEQKNLSNFHQWKEYDIEFHRTLHRMCPNKLLIYHVEKLFHKTYQIQTRFVAGVNLEKATEEHQFILDAIIAKDSEKARHYTQQNWNRARNELVNYGYNDKL</sequence>
<feature type="domain" description="HTH gntR-type" evidence="4">
    <location>
        <begin position="4"/>
        <end position="71"/>
    </location>
</feature>
<protein>
    <recommendedName>
        <fullName evidence="4">HTH gntR-type domain-containing protein</fullName>
    </recommendedName>
</protein>
<accession>A0A0E4CUU8</accession>
<evidence type="ECO:0000256" key="2">
    <source>
        <dbReference type="ARBA" id="ARBA00023125"/>
    </source>
</evidence>
<evidence type="ECO:0000256" key="1">
    <source>
        <dbReference type="ARBA" id="ARBA00023015"/>
    </source>
</evidence>
<organism evidence="5 6">
    <name type="scientific">Paenibacillus riograndensis SBR5</name>
    <dbReference type="NCBI Taxonomy" id="1073571"/>
    <lineage>
        <taxon>Bacteria</taxon>
        <taxon>Bacillati</taxon>
        <taxon>Bacillota</taxon>
        <taxon>Bacilli</taxon>
        <taxon>Bacillales</taxon>
        <taxon>Paenibacillaceae</taxon>
        <taxon>Paenibacillus</taxon>
        <taxon>Paenibacillus sonchi group</taxon>
    </lineage>
</organism>
<dbReference type="Gene3D" id="1.10.10.10">
    <property type="entry name" value="Winged helix-like DNA-binding domain superfamily/Winged helix DNA-binding domain"/>
    <property type="match status" value="1"/>
</dbReference>
<dbReference type="Proteomes" id="UP000033163">
    <property type="component" value="Chromosome I"/>
</dbReference>
<dbReference type="EMBL" id="LN831776">
    <property type="protein sequence ID" value="CQR52860.1"/>
    <property type="molecule type" value="Genomic_DNA"/>
</dbReference>
<dbReference type="InterPro" id="IPR008920">
    <property type="entry name" value="TF_FadR/GntR_C"/>
</dbReference>
<dbReference type="STRING" id="483937.AMQ84_23695"/>
<keyword evidence="3" id="KW-0804">Transcription</keyword>
<dbReference type="InterPro" id="IPR011711">
    <property type="entry name" value="GntR_C"/>
</dbReference>
<dbReference type="InterPro" id="IPR036390">
    <property type="entry name" value="WH_DNA-bd_sf"/>
</dbReference>
<keyword evidence="1" id="KW-0805">Transcription regulation</keyword>
<dbReference type="SMART" id="SM00345">
    <property type="entry name" value="HTH_GNTR"/>
    <property type="match status" value="1"/>
</dbReference>
<dbReference type="RefSeq" id="WP_020425865.1">
    <property type="nucleotide sequence ID" value="NZ_AGBD01000041.1"/>
</dbReference>
<dbReference type="SMART" id="SM00895">
    <property type="entry name" value="FCD"/>
    <property type="match status" value="1"/>
</dbReference>
<dbReference type="PATRIC" id="fig|1073571.4.peg.1094"/>
<dbReference type="GO" id="GO:0003677">
    <property type="term" value="F:DNA binding"/>
    <property type="evidence" value="ECO:0007669"/>
    <property type="project" value="UniProtKB-KW"/>
</dbReference>
<evidence type="ECO:0000313" key="6">
    <source>
        <dbReference type="Proteomes" id="UP000033163"/>
    </source>
</evidence>
<dbReference type="InterPro" id="IPR000524">
    <property type="entry name" value="Tscrpt_reg_HTH_GntR"/>
</dbReference>
<dbReference type="CDD" id="cd07377">
    <property type="entry name" value="WHTH_GntR"/>
    <property type="match status" value="1"/>
</dbReference>
<dbReference type="SUPFAM" id="SSF46785">
    <property type="entry name" value="Winged helix' DNA-binding domain"/>
    <property type="match status" value="1"/>
</dbReference>
<keyword evidence="2" id="KW-0238">DNA-binding</keyword>
<dbReference type="SUPFAM" id="SSF48008">
    <property type="entry name" value="GntR ligand-binding domain-like"/>
    <property type="match status" value="1"/>
</dbReference>
<proteinExistence type="predicted"/>
<dbReference type="GO" id="GO:0003700">
    <property type="term" value="F:DNA-binding transcription factor activity"/>
    <property type="evidence" value="ECO:0007669"/>
    <property type="project" value="InterPro"/>
</dbReference>
<name>A0A0E4CUU8_9BACL</name>
<dbReference type="AlphaFoldDB" id="A0A0E4CUU8"/>
<dbReference type="PANTHER" id="PTHR43537">
    <property type="entry name" value="TRANSCRIPTIONAL REGULATOR, GNTR FAMILY"/>
    <property type="match status" value="1"/>
</dbReference>
<dbReference type="InterPro" id="IPR036388">
    <property type="entry name" value="WH-like_DNA-bd_sf"/>
</dbReference>
<dbReference type="Pfam" id="PF07729">
    <property type="entry name" value="FCD"/>
    <property type="match status" value="1"/>
</dbReference>
<dbReference type="PANTHER" id="PTHR43537:SF5">
    <property type="entry name" value="UXU OPERON TRANSCRIPTIONAL REGULATOR"/>
    <property type="match status" value="1"/>
</dbReference>
<dbReference type="Gene3D" id="1.20.120.530">
    <property type="entry name" value="GntR ligand-binding domain-like"/>
    <property type="match status" value="1"/>
</dbReference>